<accession>A0ABW5GRG3</accession>
<dbReference type="Gene3D" id="3.10.580.10">
    <property type="entry name" value="CBS-domain"/>
    <property type="match status" value="1"/>
</dbReference>
<dbReference type="EMBL" id="JBHUKU010000021">
    <property type="protein sequence ID" value="MFD2463399.1"/>
    <property type="molecule type" value="Genomic_DNA"/>
</dbReference>
<dbReference type="CDD" id="cd04586">
    <property type="entry name" value="CBS_pair_BON_assoc"/>
    <property type="match status" value="1"/>
</dbReference>
<evidence type="ECO:0000259" key="3">
    <source>
        <dbReference type="PROSITE" id="PS50914"/>
    </source>
</evidence>
<dbReference type="InterPro" id="IPR007055">
    <property type="entry name" value="BON_dom"/>
</dbReference>
<keyword evidence="6" id="KW-1185">Reference proteome</keyword>
<evidence type="ECO:0000256" key="1">
    <source>
        <dbReference type="ARBA" id="ARBA00023122"/>
    </source>
</evidence>
<evidence type="ECO:0000259" key="4">
    <source>
        <dbReference type="PROSITE" id="PS51371"/>
    </source>
</evidence>
<dbReference type="InterPro" id="IPR017080">
    <property type="entry name" value="UCP036990_CBS_BON"/>
</dbReference>
<dbReference type="InterPro" id="IPR046342">
    <property type="entry name" value="CBS_dom_sf"/>
</dbReference>
<evidence type="ECO:0000313" key="5">
    <source>
        <dbReference type="EMBL" id="MFD2463399.1"/>
    </source>
</evidence>
<dbReference type="Pfam" id="PF00571">
    <property type="entry name" value="CBS"/>
    <property type="match status" value="2"/>
</dbReference>
<feature type="domain" description="CBS" evidence="4">
    <location>
        <begin position="11"/>
        <end position="68"/>
    </location>
</feature>
<dbReference type="SUPFAM" id="SSF54631">
    <property type="entry name" value="CBS-domain pair"/>
    <property type="match status" value="1"/>
</dbReference>
<gene>
    <name evidence="5" type="ORF">ACFSYJ_32640</name>
</gene>
<dbReference type="InterPro" id="IPR000644">
    <property type="entry name" value="CBS_dom"/>
</dbReference>
<dbReference type="InterPro" id="IPR051257">
    <property type="entry name" value="Diverse_CBS-Domain"/>
</dbReference>
<protein>
    <submittedName>
        <fullName evidence="5">CBS domain-containing protein</fullName>
    </submittedName>
</protein>
<feature type="domain" description="CBS" evidence="4">
    <location>
        <begin position="87"/>
        <end position="143"/>
    </location>
</feature>
<comment type="caution">
    <text evidence="5">The sequence shown here is derived from an EMBL/GenBank/DDBJ whole genome shotgun (WGS) entry which is preliminary data.</text>
</comment>
<feature type="domain" description="BON" evidence="3">
    <location>
        <begin position="140"/>
        <end position="209"/>
    </location>
</feature>
<dbReference type="PANTHER" id="PTHR43080">
    <property type="entry name" value="CBS DOMAIN-CONTAINING PROTEIN CBSX3, MITOCHONDRIAL"/>
    <property type="match status" value="1"/>
</dbReference>
<proteinExistence type="predicted"/>
<evidence type="ECO:0000313" key="6">
    <source>
        <dbReference type="Proteomes" id="UP001597419"/>
    </source>
</evidence>
<name>A0ABW5GRG3_9PSEU</name>
<dbReference type="PROSITE" id="PS51371">
    <property type="entry name" value="CBS"/>
    <property type="match status" value="2"/>
</dbReference>
<dbReference type="RefSeq" id="WP_345400079.1">
    <property type="nucleotide sequence ID" value="NZ_BAABHG010000011.1"/>
</dbReference>
<keyword evidence="1 2" id="KW-0129">CBS domain</keyword>
<dbReference type="PANTHER" id="PTHR43080:SF29">
    <property type="entry name" value="OS02G0818000 PROTEIN"/>
    <property type="match status" value="1"/>
</dbReference>
<dbReference type="Gene3D" id="3.30.1340.30">
    <property type="match status" value="1"/>
</dbReference>
<sequence length="233" mass="25538">MTRRHEVRSVMKTTVATVHPETPFKAVAALLAAWGVSGAPVVDNEGRVVGVVSQGDLLERRTWPARRRRGRRRLYRKAAGIFAADLMTAPAVTVEQDADVSRAAKLLEEHRIHRLPVVDSGGGLVGLVTRGDLLRVFLRPDAEIRTEIREDVIERVLCIDPRTLFVSVHNGVVTLGGQLERASLMAMTLEFARRVDGVVEVRNQLTAKLDDTRLDEGAAARGNVGVLGAMLKK</sequence>
<organism evidence="5 6">
    <name type="scientific">Amycolatopsis samaneae</name>
    <dbReference type="NCBI Taxonomy" id="664691"/>
    <lineage>
        <taxon>Bacteria</taxon>
        <taxon>Bacillati</taxon>
        <taxon>Actinomycetota</taxon>
        <taxon>Actinomycetes</taxon>
        <taxon>Pseudonocardiales</taxon>
        <taxon>Pseudonocardiaceae</taxon>
        <taxon>Amycolatopsis</taxon>
    </lineage>
</organism>
<evidence type="ECO:0000256" key="2">
    <source>
        <dbReference type="PROSITE-ProRule" id="PRU00703"/>
    </source>
</evidence>
<dbReference type="Proteomes" id="UP001597419">
    <property type="component" value="Unassembled WGS sequence"/>
</dbReference>
<dbReference type="PIRSF" id="PIRSF036990">
    <property type="entry name" value="UCP036990_CBS_BON"/>
    <property type="match status" value="1"/>
</dbReference>
<dbReference type="SMART" id="SM00116">
    <property type="entry name" value="CBS"/>
    <property type="match status" value="2"/>
</dbReference>
<reference evidence="6" key="1">
    <citation type="journal article" date="2019" name="Int. J. Syst. Evol. Microbiol.">
        <title>The Global Catalogue of Microorganisms (GCM) 10K type strain sequencing project: providing services to taxonomists for standard genome sequencing and annotation.</title>
        <authorList>
            <consortium name="The Broad Institute Genomics Platform"/>
            <consortium name="The Broad Institute Genome Sequencing Center for Infectious Disease"/>
            <person name="Wu L."/>
            <person name="Ma J."/>
        </authorList>
    </citation>
    <scope>NUCLEOTIDE SEQUENCE [LARGE SCALE GENOMIC DNA]</scope>
    <source>
        <strain evidence="6">CGMCC 4.7643</strain>
    </source>
</reference>
<dbReference type="PROSITE" id="PS50914">
    <property type="entry name" value="BON"/>
    <property type="match status" value="1"/>
</dbReference>
<dbReference type="Pfam" id="PF04972">
    <property type="entry name" value="BON"/>
    <property type="match status" value="1"/>
</dbReference>